<evidence type="ECO:0000259" key="9">
    <source>
        <dbReference type="Pfam" id="PF12704"/>
    </source>
</evidence>
<evidence type="ECO:0000256" key="5">
    <source>
        <dbReference type="ARBA" id="ARBA00023136"/>
    </source>
</evidence>
<dbReference type="Pfam" id="PF02687">
    <property type="entry name" value="FtsX"/>
    <property type="match status" value="1"/>
</dbReference>
<feature type="transmembrane region" description="Helical" evidence="7">
    <location>
        <begin position="321"/>
        <end position="354"/>
    </location>
</feature>
<evidence type="ECO:0000256" key="7">
    <source>
        <dbReference type="SAM" id="Phobius"/>
    </source>
</evidence>
<feature type="transmembrane region" description="Helical" evidence="7">
    <location>
        <begin position="360"/>
        <end position="382"/>
    </location>
</feature>
<evidence type="ECO:0000256" key="1">
    <source>
        <dbReference type="ARBA" id="ARBA00004651"/>
    </source>
</evidence>
<feature type="transmembrane region" description="Helical" evidence="7">
    <location>
        <begin position="21"/>
        <end position="42"/>
    </location>
</feature>
<dbReference type="InterPro" id="IPR050250">
    <property type="entry name" value="Macrolide_Exporter_MacB"/>
</dbReference>
<comment type="similarity">
    <text evidence="6">Belongs to the ABC-4 integral membrane protein family.</text>
</comment>
<feature type="domain" description="MacB-like periplasmic core" evidence="9">
    <location>
        <begin position="21"/>
        <end position="239"/>
    </location>
</feature>
<organism evidence="10 11">
    <name type="scientific">Pseudogracilibacillus auburnensis</name>
    <dbReference type="NCBI Taxonomy" id="1494959"/>
    <lineage>
        <taxon>Bacteria</taxon>
        <taxon>Bacillati</taxon>
        <taxon>Bacillota</taxon>
        <taxon>Bacilli</taxon>
        <taxon>Bacillales</taxon>
        <taxon>Bacillaceae</taxon>
        <taxon>Pseudogracilibacillus</taxon>
    </lineage>
</organism>
<dbReference type="InterPro" id="IPR025857">
    <property type="entry name" value="MacB_PCD"/>
</dbReference>
<gene>
    <name evidence="10" type="ORF">DFR56_104115</name>
</gene>
<dbReference type="PANTHER" id="PTHR30572:SF4">
    <property type="entry name" value="ABC TRANSPORTER PERMEASE YTRF"/>
    <property type="match status" value="1"/>
</dbReference>
<dbReference type="Pfam" id="PF12704">
    <property type="entry name" value="MacB_PCD"/>
    <property type="match status" value="1"/>
</dbReference>
<comment type="caution">
    <text evidence="10">The sequence shown here is derived from an EMBL/GenBank/DDBJ whole genome shotgun (WGS) entry which is preliminary data.</text>
</comment>
<dbReference type="GO" id="GO:0022857">
    <property type="term" value="F:transmembrane transporter activity"/>
    <property type="evidence" value="ECO:0007669"/>
    <property type="project" value="TreeGrafter"/>
</dbReference>
<dbReference type="RefSeq" id="WP_110394791.1">
    <property type="nucleotide sequence ID" value="NZ_JBHUHB010000001.1"/>
</dbReference>
<dbReference type="AlphaFoldDB" id="A0A2V3W6S9"/>
<sequence>MSVLENIKMAFSSLRAHKMRSILTMLGIIIGVGSVIAVVAIGQGGEAVLKSQFTGESNTISLYYMPSDEELESNASSIYEDAFTQEDIKLIETIPEVEKVVATSTESSPVRYHQESTDGTIMGINQAYLDVQGLEIAEGRNLLAADFLSGARVAIVGDGFKEDLFEDDDEELLGKVVYIGAQPVEIVGVIESEEGFFSFGSNTVYVPMKTWQSVFAKTSITEVSIKAEGPDELKVAGERAADLLNTAHDKEDSYQILNMEEMAEGIGKITRIMTIIISSIAGVSLLVGGIGVMNIMLVSVTERTREIGVRMSLGATRGQILFQFLIEAVTLTLIGGLIGMALGTGAALIVSHYAGWPPLVSIPVIIGGILFSMFIGIIFGLLPANKASRLDPIESLRYE</sequence>
<keyword evidence="2" id="KW-1003">Cell membrane</keyword>
<keyword evidence="3 7" id="KW-0812">Transmembrane</keyword>
<dbReference type="EMBL" id="QJJQ01000004">
    <property type="protein sequence ID" value="PXW87965.1"/>
    <property type="molecule type" value="Genomic_DNA"/>
</dbReference>
<accession>A0A2V3W6S9</accession>
<dbReference type="InterPro" id="IPR003838">
    <property type="entry name" value="ABC3_permease_C"/>
</dbReference>
<evidence type="ECO:0000259" key="8">
    <source>
        <dbReference type="Pfam" id="PF02687"/>
    </source>
</evidence>
<feature type="transmembrane region" description="Helical" evidence="7">
    <location>
        <begin position="272"/>
        <end position="300"/>
    </location>
</feature>
<dbReference type="GO" id="GO:0005886">
    <property type="term" value="C:plasma membrane"/>
    <property type="evidence" value="ECO:0007669"/>
    <property type="project" value="UniProtKB-SubCell"/>
</dbReference>
<feature type="domain" description="ABC3 transporter permease C-terminal" evidence="8">
    <location>
        <begin position="279"/>
        <end position="392"/>
    </location>
</feature>
<comment type="subcellular location">
    <subcellularLocation>
        <location evidence="1">Cell membrane</location>
        <topology evidence="1">Multi-pass membrane protein</topology>
    </subcellularLocation>
</comment>
<keyword evidence="4 7" id="KW-1133">Transmembrane helix</keyword>
<keyword evidence="5 7" id="KW-0472">Membrane</keyword>
<protein>
    <submittedName>
        <fullName evidence="10">Putative ABC transport system permease protein</fullName>
    </submittedName>
</protein>
<evidence type="ECO:0000256" key="6">
    <source>
        <dbReference type="ARBA" id="ARBA00038076"/>
    </source>
</evidence>
<keyword evidence="11" id="KW-1185">Reference proteome</keyword>
<evidence type="ECO:0000256" key="2">
    <source>
        <dbReference type="ARBA" id="ARBA00022475"/>
    </source>
</evidence>
<dbReference type="OrthoDB" id="9770036at2"/>
<proteinExistence type="inferred from homology"/>
<name>A0A2V3W6S9_9BACI</name>
<dbReference type="Proteomes" id="UP000247978">
    <property type="component" value="Unassembled WGS sequence"/>
</dbReference>
<evidence type="ECO:0000313" key="11">
    <source>
        <dbReference type="Proteomes" id="UP000247978"/>
    </source>
</evidence>
<evidence type="ECO:0000256" key="3">
    <source>
        <dbReference type="ARBA" id="ARBA00022692"/>
    </source>
</evidence>
<evidence type="ECO:0000256" key="4">
    <source>
        <dbReference type="ARBA" id="ARBA00022989"/>
    </source>
</evidence>
<evidence type="ECO:0000313" key="10">
    <source>
        <dbReference type="EMBL" id="PXW87965.1"/>
    </source>
</evidence>
<reference evidence="10 11" key="1">
    <citation type="submission" date="2018-05" db="EMBL/GenBank/DDBJ databases">
        <title>Genomic Encyclopedia of Type Strains, Phase IV (KMG-IV): sequencing the most valuable type-strain genomes for metagenomic binning, comparative biology and taxonomic classification.</title>
        <authorList>
            <person name="Goeker M."/>
        </authorList>
    </citation>
    <scope>NUCLEOTIDE SEQUENCE [LARGE SCALE GENOMIC DNA]</scope>
    <source>
        <strain evidence="10 11">DSM 28556</strain>
    </source>
</reference>
<dbReference type="PANTHER" id="PTHR30572">
    <property type="entry name" value="MEMBRANE COMPONENT OF TRANSPORTER-RELATED"/>
    <property type="match status" value="1"/>
</dbReference>